<feature type="region of interest" description="Disordered" evidence="1">
    <location>
        <begin position="1"/>
        <end position="170"/>
    </location>
</feature>
<sequence length="170" mass="18299">MPGEDVISNSGTKEKAQAVAPCAKGGYAKSFNKDNDQSGKDSPILGTETSSARRQTLKSPQNYLSVASNRETTNLLQDEALGRHNSESSRSAITAIRHNSGRSIVTRRDSNQSQKLEKREGNSSATLAAKRAVGRSRRSTGASDRREIAVWGEGTDDSRKGFRTGNEASN</sequence>
<feature type="compositionally biased region" description="Polar residues" evidence="1">
    <location>
        <begin position="47"/>
        <end position="76"/>
    </location>
</feature>
<evidence type="ECO:0000313" key="2">
    <source>
        <dbReference type="EMBL" id="KZF24977.1"/>
    </source>
</evidence>
<keyword evidence="3" id="KW-1185">Reference proteome</keyword>
<accession>A0A161TFW2</accession>
<proteinExistence type="predicted"/>
<gene>
    <name evidence="2" type="ORF">L228DRAFT_243736</name>
</gene>
<feature type="compositionally biased region" description="Basic and acidic residues" evidence="1">
    <location>
        <begin position="106"/>
        <end position="121"/>
    </location>
</feature>
<reference evidence="2 3" key="1">
    <citation type="journal article" date="2016" name="Fungal Biol.">
        <title>The genome of Xylona heveae provides a window into fungal endophytism.</title>
        <authorList>
            <person name="Gazis R."/>
            <person name="Kuo A."/>
            <person name="Riley R."/>
            <person name="LaButti K."/>
            <person name="Lipzen A."/>
            <person name="Lin J."/>
            <person name="Amirebrahimi M."/>
            <person name="Hesse C.N."/>
            <person name="Spatafora J.W."/>
            <person name="Henrissat B."/>
            <person name="Hainaut M."/>
            <person name="Grigoriev I.V."/>
            <person name="Hibbett D.S."/>
        </authorList>
    </citation>
    <scope>NUCLEOTIDE SEQUENCE [LARGE SCALE GENOMIC DNA]</scope>
    <source>
        <strain evidence="2 3">TC161</strain>
    </source>
</reference>
<dbReference type="RefSeq" id="XP_018190532.1">
    <property type="nucleotide sequence ID" value="XM_018331757.1"/>
</dbReference>
<dbReference type="Proteomes" id="UP000076632">
    <property type="component" value="Unassembled WGS sequence"/>
</dbReference>
<dbReference type="InParanoid" id="A0A161TFW2"/>
<dbReference type="EMBL" id="KV407455">
    <property type="protein sequence ID" value="KZF24977.1"/>
    <property type="molecule type" value="Genomic_DNA"/>
</dbReference>
<dbReference type="AlphaFoldDB" id="A0A161TFW2"/>
<organism evidence="2 3">
    <name type="scientific">Xylona heveae (strain CBS 132557 / TC161)</name>
    <dbReference type="NCBI Taxonomy" id="1328760"/>
    <lineage>
        <taxon>Eukaryota</taxon>
        <taxon>Fungi</taxon>
        <taxon>Dikarya</taxon>
        <taxon>Ascomycota</taxon>
        <taxon>Pezizomycotina</taxon>
        <taxon>Xylonomycetes</taxon>
        <taxon>Xylonales</taxon>
        <taxon>Xylonaceae</taxon>
        <taxon>Xylona</taxon>
    </lineage>
</organism>
<evidence type="ECO:0000313" key="3">
    <source>
        <dbReference type="Proteomes" id="UP000076632"/>
    </source>
</evidence>
<dbReference type="GeneID" id="28896894"/>
<evidence type="ECO:0000256" key="1">
    <source>
        <dbReference type="SAM" id="MobiDB-lite"/>
    </source>
</evidence>
<name>A0A161TFW2_XYLHT</name>
<protein>
    <submittedName>
        <fullName evidence="2">Uncharacterized protein</fullName>
    </submittedName>
</protein>